<sequence>MQSSGFFGMTNQTIFDPISGLPPNGSTWVQAILAHAWVSVVDEAALWTSHGLTQWRTQLQNLREPQLDQSISIVNALGLAQTMKINAIPLHVRGGNEWTTSYAYSGFWNDLTWAEMGSFGLILNTKTSLNYMGFSWDLDQNVGYDVTPVLTLTRLAIGPYDSIDLWLVPPPLPLLELLVAFQDTLLVGLEASGQTIPFLTITTTNVDAAPPDWTNGNLTFFGGNPTCVYGDGLPFVQDSFGFYDACGSQTPLLIHLDATSVLFAHLATNATSPCDLVATPALAFACGIMVKATMTIFWHENVAPLVMPRIEPLITPASTSTLPLHISMMQFAATPNDTLVTLVADMLTSSTWSFFGWVTMYDWLLGHREVYAFEGDVATVTLMTRRHDYVQYQANPLELPQAACHYILGVSLYVSTLLFFLMCLLFVYATSVHFHFHVANVIHINRVAAIVWGGRPFLFVRGMTALVLLSTSPIQFVVGSSGVARFSSSPRPLLDTLILASEATWAAYVLQDVLLPLTSDVAAVSAPFGTALSWLTIVIFDMTAPYRATATIDRQCTVLQVGLALDCHAGTVTIGSFGRLQTLVGIGVGCAAVAYIIVRVAKQHAPATSTTPRSNPHFAIPAPSEAFFHMTSDEWHLDSVACAMSGVLPLRHLIFDVKLWVVTTRDKYDRGHTFAPAPSTATMLALSPVSDPAFSLAMPSHRGMRMHLVTLAGFLYIGCTVAVSYTFVGLSKSTMANDFWWASFNTTGAQSYLVNWFNTQLQFIPTNSTTTYTLALDSPQHTDMMYLYNLTTPPSLSASSLYVTEIQVNTLANVIASLRKMDGCALPWIFTAYCYVDFDHTFEMANSAARQAKCQQQPLVADGASYLESILRNADWPALTTCWGAALASAILNDVTMTTIGQTWLTQTQAAAASNLQPMAQVEVEVVYWTRRGIVTFTPQWQNFKRVGILETFAIENALGVAYPLTLKRSNGTFQIDRETSFKLYWGFANDLFVVATNGTTPLSGKSLVRASPRFAFANTTLQYVLVANGTLPTPFGPGFSVVQSTLGPFGSISVYRVACPSAVRAWYAAVDTLLRTVLTTNVALQSQFQAIAGQM</sequence>
<comment type="caution">
    <text evidence="2">The sequence shown here is derived from an EMBL/GenBank/DDBJ whole genome shotgun (WGS) entry which is preliminary data.</text>
</comment>
<feature type="transmembrane region" description="Helical" evidence="1">
    <location>
        <begin position="522"/>
        <end position="540"/>
    </location>
</feature>
<feature type="transmembrane region" description="Helical" evidence="1">
    <location>
        <begin position="708"/>
        <end position="728"/>
    </location>
</feature>
<feature type="transmembrane region" description="Helical" evidence="1">
    <location>
        <begin position="406"/>
        <end position="427"/>
    </location>
</feature>
<evidence type="ECO:0000256" key="1">
    <source>
        <dbReference type="SAM" id="Phobius"/>
    </source>
</evidence>
<evidence type="ECO:0000313" key="2">
    <source>
        <dbReference type="EMBL" id="KAF0711285.1"/>
    </source>
</evidence>
<feature type="non-terminal residue" evidence="2">
    <location>
        <position position="1096"/>
    </location>
</feature>
<dbReference type="AlphaFoldDB" id="A0A6A4ZJ03"/>
<accession>A0A6A4ZJ03</accession>
<reference evidence="2" key="1">
    <citation type="submission" date="2019-06" db="EMBL/GenBank/DDBJ databases">
        <title>Genomics analysis of Aphanomyces spp. identifies a new class of oomycete effector associated with host adaptation.</title>
        <authorList>
            <person name="Gaulin E."/>
        </authorList>
    </citation>
    <scope>NUCLEOTIDE SEQUENCE</scope>
    <source>
        <strain evidence="2">CBS 578.67</strain>
    </source>
</reference>
<dbReference type="OrthoDB" id="79622at2759"/>
<gene>
    <name evidence="2" type="ORF">As57867_005318</name>
</gene>
<keyword evidence="1" id="KW-1133">Transmembrane helix</keyword>
<dbReference type="EMBL" id="VJMH01001667">
    <property type="protein sequence ID" value="KAF0711285.1"/>
    <property type="molecule type" value="Genomic_DNA"/>
</dbReference>
<proteinExistence type="predicted"/>
<name>A0A6A4ZJ03_9STRA</name>
<keyword evidence="1" id="KW-0812">Transmembrane</keyword>
<organism evidence="2">
    <name type="scientific">Aphanomyces stellatus</name>
    <dbReference type="NCBI Taxonomy" id="120398"/>
    <lineage>
        <taxon>Eukaryota</taxon>
        <taxon>Sar</taxon>
        <taxon>Stramenopiles</taxon>
        <taxon>Oomycota</taxon>
        <taxon>Saprolegniomycetes</taxon>
        <taxon>Saprolegniales</taxon>
        <taxon>Verrucalvaceae</taxon>
        <taxon>Aphanomyces</taxon>
    </lineage>
</organism>
<protein>
    <submittedName>
        <fullName evidence="2">Uncharacterized protein</fullName>
    </submittedName>
</protein>
<keyword evidence="1" id="KW-0472">Membrane</keyword>
<feature type="transmembrane region" description="Helical" evidence="1">
    <location>
        <begin position="458"/>
        <end position="480"/>
    </location>
</feature>